<evidence type="ECO:0000256" key="3">
    <source>
        <dbReference type="ARBA" id="ARBA00022801"/>
    </source>
</evidence>
<gene>
    <name evidence="9" type="primary">pepF</name>
    <name evidence="9" type="ORF">KAR29_01615</name>
</gene>
<comment type="similarity">
    <text evidence="6">Belongs to the peptidase M3B family.</text>
</comment>
<sequence>MRERSAIEERHTWRLEDLFETDEAWEASASGVTDDLPRLEAFKGRLGESADALLEALTLRDSVSCRVGALLAYAFMRRDEQTSRTEAQALADRATALYVRTGGALSWMAPELLALDEERVRTFLDEKSDLALYRFSLEEIFRARPHVLSAPEEALMAGMGEMAQTADNVFSMLTNADMRFPVIKDEKGIEVELSEERYSRFLRSQDRRVRREAFEGILGTYRNFRNTLAASYGGSVKHDLFVSRARGYGSCLEAALDGNAIPLSVYHSTVETVRRRLDALHRYVALRKEVLAVDELHMYDLYVPLVADVDKTYDYEEALDLVRRGLRPLGDDYGALLDEGFRNRWIDVYENRGKRSGAYSWGNYGVHPYVLLNYGGTIRDVFTIAHEMGHALHRFYSDRDQPYVYSSHTIFLAEVASTTNEALLLRHLLDEAKDGRERLYLLNYSLEQIRTTLFRQTLFAEFELEVHGRAEAGEPLTPESLETLWMELNRAYYGPAVVDDLLAGEWSRIPHFYNAFYVYQYATGYASALYLSKKIVEEGLPALDRYRRFLSRGSSAPSIEILRDAGVDMTLSAPMEAAIDIFEDHLTEMEKLVAAGEHRKREGNGR</sequence>
<dbReference type="GO" id="GO:0006518">
    <property type="term" value="P:peptide metabolic process"/>
    <property type="evidence" value="ECO:0007669"/>
    <property type="project" value="TreeGrafter"/>
</dbReference>
<dbReference type="GO" id="GO:0004222">
    <property type="term" value="F:metalloendopeptidase activity"/>
    <property type="evidence" value="ECO:0007669"/>
    <property type="project" value="UniProtKB-UniRule"/>
</dbReference>
<dbReference type="NCBIfam" id="TIGR00181">
    <property type="entry name" value="pepF"/>
    <property type="match status" value="1"/>
</dbReference>
<dbReference type="InterPro" id="IPR004438">
    <property type="entry name" value="Peptidase_M3B"/>
</dbReference>
<dbReference type="AlphaFoldDB" id="A0A9Q7AGG8"/>
<dbReference type="PANTHER" id="PTHR11804">
    <property type="entry name" value="PROTEASE M3 THIMET OLIGOPEPTIDASE-RELATED"/>
    <property type="match status" value="1"/>
</dbReference>
<feature type="domain" description="Oligopeptidase F N-terminal" evidence="8">
    <location>
        <begin position="111"/>
        <end position="180"/>
    </location>
</feature>
<evidence type="ECO:0000313" key="9">
    <source>
        <dbReference type="EMBL" id="QTX33629.1"/>
    </source>
</evidence>
<name>A0A9Q7AGG8_9BACT</name>
<evidence type="ECO:0000256" key="4">
    <source>
        <dbReference type="ARBA" id="ARBA00022833"/>
    </source>
</evidence>
<keyword evidence="3 6" id="KW-0378">Hydrolase</keyword>
<dbReference type="Gene3D" id="1.10.287.830">
    <property type="entry name" value="putative peptidase helix hairpin domain like"/>
    <property type="match status" value="1"/>
</dbReference>
<dbReference type="GO" id="GO:0046872">
    <property type="term" value="F:metal ion binding"/>
    <property type="evidence" value="ECO:0007669"/>
    <property type="project" value="UniProtKB-UniRule"/>
</dbReference>
<evidence type="ECO:0000256" key="1">
    <source>
        <dbReference type="ARBA" id="ARBA00022670"/>
    </source>
</evidence>
<dbReference type="EMBL" id="CP072943">
    <property type="protein sequence ID" value="QTX33629.1"/>
    <property type="molecule type" value="Genomic_DNA"/>
</dbReference>
<evidence type="ECO:0000313" key="10">
    <source>
        <dbReference type="Proteomes" id="UP000671879"/>
    </source>
</evidence>
<evidence type="ECO:0000256" key="2">
    <source>
        <dbReference type="ARBA" id="ARBA00022723"/>
    </source>
</evidence>
<dbReference type="InterPro" id="IPR042088">
    <property type="entry name" value="OligoPept_F_C"/>
</dbReference>
<reference evidence="10" key="1">
    <citation type="submission" date="2021-04" db="EMBL/GenBank/DDBJ databases">
        <title>A novel Synergistetes isolate from a pyrite-forming mixed culture.</title>
        <authorList>
            <person name="Bunk B."/>
            <person name="Sproer C."/>
            <person name="Spring S."/>
            <person name="Pester M."/>
        </authorList>
    </citation>
    <scope>NUCLEOTIDE SEQUENCE [LARGE SCALE GENOMIC DNA]</scope>
    <source>
        <strain evidence="10">J.5.4.2-T.3.5.2</strain>
    </source>
</reference>
<dbReference type="EC" id="3.4.24.-" evidence="6"/>
<dbReference type="SUPFAM" id="SSF55486">
    <property type="entry name" value="Metalloproteases ('zincins'), catalytic domain"/>
    <property type="match status" value="1"/>
</dbReference>
<keyword evidence="1 6" id="KW-0645">Protease</keyword>
<dbReference type="InterPro" id="IPR045090">
    <property type="entry name" value="Pept_M3A_M3B"/>
</dbReference>
<dbReference type="CDD" id="cd09608">
    <property type="entry name" value="M3B_PepF"/>
    <property type="match status" value="1"/>
</dbReference>
<proteinExistence type="inferred from homology"/>
<dbReference type="PANTHER" id="PTHR11804:SF84">
    <property type="entry name" value="SACCHAROLYSIN"/>
    <property type="match status" value="1"/>
</dbReference>
<comment type="function">
    <text evidence="6">Has oligopeptidase activity and degrades a variety of small bioactive peptides.</text>
</comment>
<dbReference type="Gene3D" id="1.10.1370.20">
    <property type="entry name" value="Oligoendopeptidase f, C-terminal domain"/>
    <property type="match status" value="1"/>
</dbReference>
<evidence type="ECO:0000256" key="5">
    <source>
        <dbReference type="ARBA" id="ARBA00023049"/>
    </source>
</evidence>
<evidence type="ECO:0000259" key="8">
    <source>
        <dbReference type="Pfam" id="PF08439"/>
    </source>
</evidence>
<dbReference type="Pfam" id="PF08439">
    <property type="entry name" value="Peptidase_M3_N"/>
    <property type="match status" value="1"/>
</dbReference>
<accession>A0A9Q7AGG8</accession>
<dbReference type="InterPro" id="IPR001567">
    <property type="entry name" value="Pept_M3A_M3B_dom"/>
</dbReference>
<feature type="domain" description="Peptidase M3A/M3B catalytic" evidence="7">
    <location>
        <begin position="202"/>
        <end position="580"/>
    </location>
</feature>
<dbReference type="KEGG" id="aram:KAR29_01615"/>
<evidence type="ECO:0000256" key="6">
    <source>
        <dbReference type="RuleBase" id="RU368091"/>
    </source>
</evidence>
<dbReference type="GO" id="GO:0006508">
    <property type="term" value="P:proteolysis"/>
    <property type="evidence" value="ECO:0007669"/>
    <property type="project" value="UniProtKB-KW"/>
</dbReference>
<dbReference type="Gene3D" id="1.20.140.70">
    <property type="entry name" value="Oligopeptidase f, N-terminal domain"/>
    <property type="match status" value="1"/>
</dbReference>
<evidence type="ECO:0000259" key="7">
    <source>
        <dbReference type="Pfam" id="PF01432"/>
    </source>
</evidence>
<dbReference type="Pfam" id="PF01432">
    <property type="entry name" value="Peptidase_M3"/>
    <property type="match status" value="1"/>
</dbReference>
<comment type="cofactor">
    <cofactor evidence="6">
        <name>Zn(2+)</name>
        <dbReference type="ChEBI" id="CHEBI:29105"/>
    </cofactor>
    <text evidence="6">Binds 1 zinc ion.</text>
</comment>
<protein>
    <recommendedName>
        <fullName evidence="6">Oligopeptidase F</fullName>
        <ecNumber evidence="6">3.4.24.-</ecNumber>
    </recommendedName>
</protein>
<keyword evidence="4 6" id="KW-0862">Zinc</keyword>
<keyword evidence="10" id="KW-1185">Reference proteome</keyword>
<dbReference type="InterPro" id="IPR013647">
    <property type="entry name" value="OligopepF_N_dom"/>
</dbReference>
<keyword evidence="5 6" id="KW-0482">Metalloprotease</keyword>
<dbReference type="Proteomes" id="UP000671879">
    <property type="component" value="Chromosome"/>
</dbReference>
<organism evidence="9 10">
    <name type="scientific">Aminithiophilus ramosus</name>
    <dbReference type="NCBI Taxonomy" id="3029084"/>
    <lineage>
        <taxon>Bacteria</taxon>
        <taxon>Thermotogati</taxon>
        <taxon>Synergistota</taxon>
        <taxon>Synergistia</taxon>
        <taxon>Synergistales</taxon>
        <taxon>Aminithiophilaceae</taxon>
        <taxon>Aminithiophilus</taxon>
    </lineage>
</organism>
<keyword evidence="2 6" id="KW-0479">Metal-binding</keyword>